<evidence type="ECO:0000313" key="2">
    <source>
        <dbReference type="EMBL" id="EJK69720.1"/>
    </source>
</evidence>
<evidence type="ECO:0000256" key="1">
    <source>
        <dbReference type="SAM" id="MobiDB-lite"/>
    </source>
</evidence>
<feature type="region of interest" description="Disordered" evidence="1">
    <location>
        <begin position="98"/>
        <end position="118"/>
    </location>
</feature>
<protein>
    <submittedName>
        <fullName evidence="2">Uncharacterized protein</fullName>
    </submittedName>
</protein>
<comment type="caution">
    <text evidence="2">The sequence shown here is derived from an EMBL/GenBank/DDBJ whole genome shotgun (WGS) entry which is preliminary data.</text>
</comment>
<feature type="region of interest" description="Disordered" evidence="1">
    <location>
        <begin position="48"/>
        <end position="77"/>
    </location>
</feature>
<keyword evidence="3" id="KW-1185">Reference proteome</keyword>
<evidence type="ECO:0000313" key="3">
    <source>
        <dbReference type="Proteomes" id="UP000266841"/>
    </source>
</evidence>
<dbReference type="EMBL" id="AGNL01009663">
    <property type="protein sequence ID" value="EJK69720.1"/>
    <property type="molecule type" value="Genomic_DNA"/>
</dbReference>
<name>K0SWD0_THAOC</name>
<dbReference type="AlphaFoldDB" id="K0SWD0"/>
<reference evidence="2 3" key="1">
    <citation type="journal article" date="2012" name="Genome Biol.">
        <title>Genome and low-iron response of an oceanic diatom adapted to chronic iron limitation.</title>
        <authorList>
            <person name="Lommer M."/>
            <person name="Specht M."/>
            <person name="Roy A.S."/>
            <person name="Kraemer L."/>
            <person name="Andreson R."/>
            <person name="Gutowska M.A."/>
            <person name="Wolf J."/>
            <person name="Bergner S.V."/>
            <person name="Schilhabel M.B."/>
            <person name="Klostermeier U.C."/>
            <person name="Beiko R.G."/>
            <person name="Rosenstiel P."/>
            <person name="Hippler M."/>
            <person name="Laroche J."/>
        </authorList>
    </citation>
    <scope>NUCLEOTIDE SEQUENCE [LARGE SCALE GENOMIC DNA]</scope>
    <source>
        <strain evidence="2 3">CCMP1005</strain>
    </source>
</reference>
<dbReference type="Proteomes" id="UP000266841">
    <property type="component" value="Unassembled WGS sequence"/>
</dbReference>
<feature type="compositionally biased region" description="Basic and acidic residues" evidence="1">
    <location>
        <begin position="68"/>
        <end position="77"/>
    </location>
</feature>
<proteinExistence type="predicted"/>
<feature type="non-terminal residue" evidence="2">
    <location>
        <position position="194"/>
    </location>
</feature>
<gene>
    <name evidence="2" type="ORF">THAOC_08994</name>
</gene>
<accession>K0SWD0</accession>
<sequence>MQHLFKIYSECGTPELHDSILPQKEISAAALSALRPLAALLDLSGTLAPKSSESPESQEGGFSNPLDKGLRQGVRDKDTILEDHRRCSRFRKARPCLEHRSPVRPQESRCDNEKNEVSDERLRHTRTVKLEGKPSFDRDSCAVEDSRAHHLAAGLPPSFHLTAALGPALVRAQRAPHLHVAILLRRSGAVVRLD</sequence>
<organism evidence="2 3">
    <name type="scientific">Thalassiosira oceanica</name>
    <name type="common">Marine diatom</name>
    <dbReference type="NCBI Taxonomy" id="159749"/>
    <lineage>
        <taxon>Eukaryota</taxon>
        <taxon>Sar</taxon>
        <taxon>Stramenopiles</taxon>
        <taxon>Ochrophyta</taxon>
        <taxon>Bacillariophyta</taxon>
        <taxon>Coscinodiscophyceae</taxon>
        <taxon>Thalassiosirophycidae</taxon>
        <taxon>Thalassiosirales</taxon>
        <taxon>Thalassiosiraceae</taxon>
        <taxon>Thalassiosira</taxon>
    </lineage>
</organism>
<feature type="compositionally biased region" description="Polar residues" evidence="1">
    <location>
        <begin position="49"/>
        <end position="61"/>
    </location>
</feature>